<sequence length="172" mass="19657">MNNNLNNVQLRENIMDFLQEHMDGSLATVKNGMPRCSPVRYFIGDDMEVYILSAGGEKFNAIKENPNVCLLVNSEYLDHRRIKGVQVFGKATTSLSEPDLYHEAIGYAPDPFLMEREKSQLRVIKVVPEEVVYLDALKDGDRTKQTLKTEDIFHEQGQMVMDDIQTYIPSLD</sequence>
<gene>
    <name evidence="2" type="ORF">HYG86_10095</name>
</gene>
<accession>A0A7G9W8S4</accession>
<dbReference type="InterPro" id="IPR012349">
    <property type="entry name" value="Split_barrel_FMN-bd"/>
</dbReference>
<organism evidence="2 3">
    <name type="scientific">Alkalicella caledoniensis</name>
    <dbReference type="NCBI Taxonomy" id="2731377"/>
    <lineage>
        <taxon>Bacteria</taxon>
        <taxon>Bacillati</taxon>
        <taxon>Bacillota</taxon>
        <taxon>Clostridia</taxon>
        <taxon>Eubacteriales</taxon>
        <taxon>Proteinivoracaceae</taxon>
        <taxon>Alkalicella</taxon>
    </lineage>
</organism>
<dbReference type="AlphaFoldDB" id="A0A7G9W8S4"/>
<dbReference type="EMBL" id="CP058559">
    <property type="protein sequence ID" value="QNO15086.1"/>
    <property type="molecule type" value="Genomic_DNA"/>
</dbReference>
<keyword evidence="3" id="KW-1185">Reference proteome</keyword>
<dbReference type="Gene3D" id="2.30.110.10">
    <property type="entry name" value="Electron Transport, Fmn-binding Protein, Chain A"/>
    <property type="match status" value="1"/>
</dbReference>
<dbReference type="Pfam" id="PF01243">
    <property type="entry name" value="PNPOx_N"/>
    <property type="match status" value="1"/>
</dbReference>
<proteinExistence type="predicted"/>
<feature type="domain" description="Pyridoxamine 5'-phosphate oxidase N-terminal" evidence="1">
    <location>
        <begin position="11"/>
        <end position="133"/>
    </location>
</feature>
<protein>
    <submittedName>
        <fullName evidence="2">Pyridoxamine 5'-phosphate oxidase family protein</fullName>
    </submittedName>
</protein>
<dbReference type="Proteomes" id="UP000516160">
    <property type="component" value="Chromosome"/>
</dbReference>
<dbReference type="RefSeq" id="WP_213165450.1">
    <property type="nucleotide sequence ID" value="NZ_CP058559.1"/>
</dbReference>
<reference evidence="2 3" key="1">
    <citation type="submission" date="2020-07" db="EMBL/GenBank/DDBJ databases">
        <title>Alkalicella. sp. LB2 genome.</title>
        <authorList>
            <person name="Postec A."/>
            <person name="Quemeneur M."/>
        </authorList>
    </citation>
    <scope>NUCLEOTIDE SEQUENCE [LARGE SCALE GENOMIC DNA]</scope>
    <source>
        <strain evidence="2 3">LB2</strain>
    </source>
</reference>
<dbReference type="InterPro" id="IPR011576">
    <property type="entry name" value="Pyridox_Oxase_N"/>
</dbReference>
<name>A0A7G9W8S4_ALKCA</name>
<evidence type="ECO:0000259" key="1">
    <source>
        <dbReference type="Pfam" id="PF01243"/>
    </source>
</evidence>
<dbReference type="SUPFAM" id="SSF50475">
    <property type="entry name" value="FMN-binding split barrel"/>
    <property type="match status" value="1"/>
</dbReference>
<dbReference type="KEGG" id="acae:HYG86_10095"/>
<evidence type="ECO:0000313" key="3">
    <source>
        <dbReference type="Proteomes" id="UP000516160"/>
    </source>
</evidence>
<evidence type="ECO:0000313" key="2">
    <source>
        <dbReference type="EMBL" id="QNO15086.1"/>
    </source>
</evidence>